<dbReference type="Gene3D" id="3.40.50.620">
    <property type="entry name" value="HUPs"/>
    <property type="match status" value="1"/>
</dbReference>
<reference evidence="5" key="1">
    <citation type="submission" date="2017-02" db="UniProtKB">
        <authorList>
            <consortium name="WormBaseParasite"/>
        </authorList>
    </citation>
    <scope>IDENTIFICATION</scope>
</reference>
<evidence type="ECO:0000256" key="1">
    <source>
        <dbReference type="ARBA" id="ARBA00025706"/>
    </source>
</evidence>
<feature type="domain" description="Cytidyltransferase-like" evidence="3">
    <location>
        <begin position="27"/>
        <end position="156"/>
    </location>
</feature>
<dbReference type="GO" id="GO:0004105">
    <property type="term" value="F:choline-phosphate cytidylyltransferase activity"/>
    <property type="evidence" value="ECO:0007669"/>
    <property type="project" value="UniProtKB-EC"/>
</dbReference>
<organism evidence="4 5">
    <name type="scientific">Parastrongyloides trichosuri</name>
    <name type="common">Possum-specific nematode worm</name>
    <dbReference type="NCBI Taxonomy" id="131310"/>
    <lineage>
        <taxon>Eukaryota</taxon>
        <taxon>Metazoa</taxon>
        <taxon>Ecdysozoa</taxon>
        <taxon>Nematoda</taxon>
        <taxon>Chromadorea</taxon>
        <taxon>Rhabditida</taxon>
        <taxon>Tylenchina</taxon>
        <taxon>Panagrolaimomorpha</taxon>
        <taxon>Strongyloidoidea</taxon>
        <taxon>Strongyloididae</taxon>
        <taxon>Parastrongyloides</taxon>
    </lineage>
</organism>
<protein>
    <recommendedName>
        <fullName evidence="2">choline-phosphate cytidylyltransferase</fullName>
        <ecNumber evidence="2">2.7.7.15</ecNumber>
    </recommendedName>
</protein>
<dbReference type="Proteomes" id="UP000038045">
    <property type="component" value="Unplaced"/>
</dbReference>
<comment type="pathway">
    <text evidence="1">Phospholipid metabolism; phosphatidylcholine biosynthesis; phosphatidylcholine from phosphocholine: step 1/2.</text>
</comment>
<evidence type="ECO:0000259" key="3">
    <source>
        <dbReference type="Pfam" id="PF01467"/>
    </source>
</evidence>
<dbReference type="EC" id="2.7.7.15" evidence="2"/>
<evidence type="ECO:0000313" key="4">
    <source>
        <dbReference type="Proteomes" id="UP000038045"/>
    </source>
</evidence>
<dbReference type="GO" id="GO:0031210">
    <property type="term" value="F:phosphatidylcholine binding"/>
    <property type="evidence" value="ECO:0007669"/>
    <property type="project" value="TreeGrafter"/>
</dbReference>
<accession>A0A0N5A3U5</accession>
<dbReference type="Pfam" id="PF01467">
    <property type="entry name" value="CTP_transf_like"/>
    <property type="match status" value="1"/>
</dbReference>
<dbReference type="InterPro" id="IPR004821">
    <property type="entry name" value="Cyt_trans-like"/>
</dbReference>
<dbReference type="InterPro" id="IPR045049">
    <property type="entry name" value="Pcy1-like"/>
</dbReference>
<dbReference type="PANTHER" id="PTHR10739">
    <property type="entry name" value="CYTIDYLYLTRANSFERASE"/>
    <property type="match status" value="1"/>
</dbReference>
<dbReference type="STRING" id="131310.A0A0N5A3U5"/>
<dbReference type="AlphaFoldDB" id="A0A0N5A3U5"/>
<sequence length="173" mass="19985">MESKYFIPKNLISNNENHSGTRKIRVYADGVYDLFHIGHAKLFQQIKEKLPNCELVVGVVTDEDSFNNKGCYPIMNHSERCAIVSCCKYVDEVIQNPPFYPTLEFADNHKIDIVAHDNIPYPVEGMTDCYKPFKDSNRFLATKREELISSTDIVKRILNNYNTLISNVKFQDK</sequence>
<dbReference type="SUPFAM" id="SSF52374">
    <property type="entry name" value="Nucleotidylyl transferase"/>
    <property type="match status" value="1"/>
</dbReference>
<dbReference type="NCBIfam" id="TIGR00125">
    <property type="entry name" value="cyt_tran_rel"/>
    <property type="match status" value="1"/>
</dbReference>
<proteinExistence type="predicted"/>
<name>A0A0N5A3U5_PARTI</name>
<evidence type="ECO:0000313" key="5">
    <source>
        <dbReference type="WBParaSite" id="PTRK_0001629900.1"/>
    </source>
</evidence>
<keyword evidence="4" id="KW-1185">Reference proteome</keyword>
<evidence type="ECO:0000256" key="2">
    <source>
        <dbReference type="ARBA" id="ARBA00026101"/>
    </source>
</evidence>
<dbReference type="UniPathway" id="UPA00753">
    <property type="reaction ID" value="UER00739"/>
</dbReference>
<dbReference type="WBParaSite" id="PTRK_0001629900.1">
    <property type="protein sequence ID" value="PTRK_0001629900.1"/>
    <property type="gene ID" value="PTRK_0001629900"/>
</dbReference>
<dbReference type="PANTHER" id="PTHR10739:SF13">
    <property type="entry name" value="CHOLINE-PHOSPHATE CYTIDYLYLTRANSFERASE"/>
    <property type="match status" value="1"/>
</dbReference>
<dbReference type="InterPro" id="IPR014729">
    <property type="entry name" value="Rossmann-like_a/b/a_fold"/>
</dbReference>